<dbReference type="PANTHER" id="PTHR47506:SF1">
    <property type="entry name" value="HTH-TYPE TRANSCRIPTIONAL REGULATOR YJDC"/>
    <property type="match status" value="1"/>
</dbReference>
<evidence type="ECO:0000256" key="4">
    <source>
        <dbReference type="PROSITE-ProRule" id="PRU00335"/>
    </source>
</evidence>
<dbReference type="PRINTS" id="PR00455">
    <property type="entry name" value="HTHTETR"/>
</dbReference>
<evidence type="ECO:0000256" key="2">
    <source>
        <dbReference type="ARBA" id="ARBA00023125"/>
    </source>
</evidence>
<dbReference type="Gene3D" id="1.10.357.10">
    <property type="entry name" value="Tetracycline Repressor, domain 2"/>
    <property type="match status" value="1"/>
</dbReference>
<dbReference type="GO" id="GO:0003677">
    <property type="term" value="F:DNA binding"/>
    <property type="evidence" value="ECO:0007669"/>
    <property type="project" value="UniProtKB-UniRule"/>
</dbReference>
<reference evidence="6" key="1">
    <citation type="submission" date="2022-06" db="EMBL/GenBank/DDBJ databases">
        <title>Genomic Encyclopedia of Archaeal and Bacterial Type Strains, Phase II (KMG-II): from individual species to whole genera.</title>
        <authorList>
            <person name="Goeker M."/>
        </authorList>
    </citation>
    <scope>NUCLEOTIDE SEQUENCE</scope>
    <source>
        <strain evidence="6">DSM 26652</strain>
    </source>
</reference>
<dbReference type="PANTHER" id="PTHR47506">
    <property type="entry name" value="TRANSCRIPTIONAL REGULATORY PROTEIN"/>
    <property type="match status" value="1"/>
</dbReference>
<evidence type="ECO:0000313" key="7">
    <source>
        <dbReference type="Proteomes" id="UP001139493"/>
    </source>
</evidence>
<evidence type="ECO:0000256" key="1">
    <source>
        <dbReference type="ARBA" id="ARBA00023015"/>
    </source>
</evidence>
<keyword evidence="3" id="KW-0804">Transcription</keyword>
<dbReference type="Proteomes" id="UP001139493">
    <property type="component" value="Unassembled WGS sequence"/>
</dbReference>
<protein>
    <submittedName>
        <fullName evidence="6">Transcriptional regulator, TetR family</fullName>
    </submittedName>
</protein>
<evidence type="ECO:0000256" key="3">
    <source>
        <dbReference type="ARBA" id="ARBA00023163"/>
    </source>
</evidence>
<gene>
    <name evidence="6" type="ORF">APR03_000571</name>
</gene>
<accession>A0A9X2G0R2</accession>
<dbReference type="InterPro" id="IPR011075">
    <property type="entry name" value="TetR_C"/>
</dbReference>
<sequence>MARTGRPRAFDRDAALETALRLFWEHGYDATGLALLRAEMGISSASFYAAFGSKEALFDEVVTVYVNSYGRVTEAVGQESLPPREAIERVLRASARMQTEPTHPSGCLMVLAAAVGGTDHAAVRDLLADHRAVVRRNVAACVRRAVAAGELEAGTEPEGMAVAFTGFLWGISHESRDGTSLEVLDAAITRLMTVWDAARTQEHRAAAGTAA</sequence>
<dbReference type="Pfam" id="PF16925">
    <property type="entry name" value="TetR_C_13"/>
    <property type="match status" value="1"/>
</dbReference>
<dbReference type="InterPro" id="IPR009057">
    <property type="entry name" value="Homeodomain-like_sf"/>
</dbReference>
<keyword evidence="7" id="KW-1185">Reference proteome</keyword>
<dbReference type="InterPro" id="IPR001647">
    <property type="entry name" value="HTH_TetR"/>
</dbReference>
<evidence type="ECO:0000313" key="6">
    <source>
        <dbReference type="EMBL" id="MCP2263248.1"/>
    </source>
</evidence>
<dbReference type="RefSeq" id="WP_253832550.1">
    <property type="nucleotide sequence ID" value="NZ_JAMTCS010000001.1"/>
</dbReference>
<dbReference type="EMBL" id="JAMTCS010000001">
    <property type="protein sequence ID" value="MCP2263248.1"/>
    <property type="molecule type" value="Genomic_DNA"/>
</dbReference>
<organism evidence="6 7">
    <name type="scientific">Promicromonospora thailandica</name>
    <dbReference type="NCBI Taxonomy" id="765201"/>
    <lineage>
        <taxon>Bacteria</taxon>
        <taxon>Bacillati</taxon>
        <taxon>Actinomycetota</taxon>
        <taxon>Actinomycetes</taxon>
        <taxon>Micrococcales</taxon>
        <taxon>Promicromonosporaceae</taxon>
        <taxon>Promicromonospora</taxon>
    </lineage>
</organism>
<dbReference type="Pfam" id="PF00440">
    <property type="entry name" value="TetR_N"/>
    <property type="match status" value="1"/>
</dbReference>
<name>A0A9X2G0R2_9MICO</name>
<feature type="DNA-binding region" description="H-T-H motif" evidence="4">
    <location>
        <begin position="32"/>
        <end position="51"/>
    </location>
</feature>
<proteinExistence type="predicted"/>
<dbReference type="AlphaFoldDB" id="A0A9X2G0R2"/>
<evidence type="ECO:0000259" key="5">
    <source>
        <dbReference type="PROSITE" id="PS50977"/>
    </source>
</evidence>
<dbReference type="PROSITE" id="PS50977">
    <property type="entry name" value="HTH_TETR_2"/>
    <property type="match status" value="1"/>
</dbReference>
<feature type="domain" description="HTH tetR-type" evidence="5">
    <location>
        <begin position="9"/>
        <end position="69"/>
    </location>
</feature>
<keyword evidence="1" id="KW-0805">Transcription regulation</keyword>
<dbReference type="Gene3D" id="1.10.10.60">
    <property type="entry name" value="Homeodomain-like"/>
    <property type="match status" value="1"/>
</dbReference>
<comment type="caution">
    <text evidence="6">The sequence shown here is derived from an EMBL/GenBank/DDBJ whole genome shotgun (WGS) entry which is preliminary data.</text>
</comment>
<dbReference type="SUPFAM" id="SSF46689">
    <property type="entry name" value="Homeodomain-like"/>
    <property type="match status" value="1"/>
</dbReference>
<dbReference type="InterPro" id="IPR036271">
    <property type="entry name" value="Tet_transcr_reg_TetR-rel_C_sf"/>
</dbReference>
<keyword evidence="2 4" id="KW-0238">DNA-binding</keyword>
<dbReference type="SUPFAM" id="SSF48498">
    <property type="entry name" value="Tetracyclin repressor-like, C-terminal domain"/>
    <property type="match status" value="1"/>
</dbReference>